<feature type="compositionally biased region" description="Basic residues" evidence="6">
    <location>
        <begin position="28"/>
        <end position="39"/>
    </location>
</feature>
<feature type="region of interest" description="Disordered" evidence="6">
    <location>
        <begin position="1579"/>
        <end position="1706"/>
    </location>
</feature>
<feature type="region of interest" description="Disordered" evidence="6">
    <location>
        <begin position="132"/>
        <end position="151"/>
    </location>
</feature>
<keyword evidence="2" id="KW-1003">Cell membrane</keyword>
<feature type="compositionally biased region" description="Basic and acidic residues" evidence="6">
    <location>
        <begin position="1332"/>
        <end position="1341"/>
    </location>
</feature>
<keyword evidence="10" id="KW-1185">Reference proteome</keyword>
<feature type="region of interest" description="Disordered" evidence="6">
    <location>
        <begin position="1"/>
        <end position="63"/>
    </location>
</feature>
<feature type="region of interest" description="Disordered" evidence="6">
    <location>
        <begin position="1187"/>
        <end position="1215"/>
    </location>
</feature>
<evidence type="ECO:0000256" key="3">
    <source>
        <dbReference type="ARBA" id="ARBA00022692"/>
    </source>
</evidence>
<keyword evidence="5 7" id="KW-0472">Membrane</keyword>
<feature type="compositionally biased region" description="Low complexity" evidence="6">
    <location>
        <begin position="1187"/>
        <end position="1201"/>
    </location>
</feature>
<comment type="caution">
    <text evidence="9">The sequence shown here is derived from an EMBL/GenBank/DDBJ whole genome shotgun (WGS) entry which is preliminary data.</text>
</comment>
<sequence>MDQEAVESASAHPTQGSRLSSTTGTTRVGRRHVRARAHARTASCDSTGSRESPAAMTPSTRSVTEFPRDAAVSNNASCSVHTAAPVSRPASALAAPPSLRAYQEQAPRMQTPTPPLTPRTGTSVSPQAAAAAAAMLSNPERQRRRVATGNSNPLHVWGHEAAFLKSRYFTSKRRKSRGAHKGRRQSVSIGSADDGAPRRVGDAHDSWSHASARHNDDDLATSNSAAQRGAEDATTWKRGGDAGGGGGGGGGGGAHGLAAGVSGSATMPSLTTDTWSSAAHCRTRNMNALHAYSWDQRVFLPRREGRLSSAFHLVASPRFWEKLDWAMRGALLTILPTLILCSEPTTRHIFPLPTSVVFLAFWTTQPTLGAGLRETYVVLKGFTISFVFLCVVVAIQPGPKWLTLLIMFLAIMAASFVAEQMKRLVAYCLASLMMQYVAHPEATGYKFVGDYYVTLLIGQGFGLASFIFPYIRWSSENARRYLVITGDAISLSVHGACCSFWVGESLLERQLHVARLRQLRHTIEASIAKARQGVSEMGYEPHSGVYTARLKTRMAFLKNVYNIVQSMTLVIEQIAANPTLIETPMCRAFGERVRGELGVAAAAMDAMLLRIVDLDDLVCAADMEAFRAAKARYEDAVSTVRDEVILSNESYHTDNSDILLGFFLFSVEELMELISGFEDVAHCPSNLWYFLTFPMRDLQSSWSAFMELYSTVSLRHSITRRLKESIKLSLAIALAAYFQTYVMKNASSSPVAGVDIIAFVYRPTGGDSFQYAQGRLLGTVLGSLTGLLSVQLANGRRPVLYVCTLVLTFIGAYVQASPDYGALGSAMANSVISIVLQYRNPNSAMLRIQQNCFAILIYFVVTSLVWPVRGRTKVKTGFDVSLRMAREATDRLLRNLDLPHSATAVSTDVLALLGEMQKKVGQQLQHLPGAKAEPTLDSAEFPEMAWRMLASAQRKLVVTLLMMRHAYSTFMTSTIGEATEPSNSGDGNGGGGAVAAATSISVHWVVLHRISPYTRQLSQLFYEAMEVYLLLMSKVTFVPTSELTRLRLGMMQCYDRIVAVYIETLQHELRDDDHNDDDRGDLGDDGDSGSPTGATARPTAPQSSRVGGPSGGSGGGGGGGGGGAAGLPVGPASFAALHNLTGSFAATTPSGLVVPNQSFAAASLERRTGTGHRPRRTSEAADVLLSSTARSRSSAQSPTPQRGHGGSEHRSYKLTAEERQRLRDFVLGPNSMGHMSASFIATAAALAVQQESGGRTAGPANVDGNGSFANRSMFNLNSTFNLNNTFFNRNASMFDPALLRNAGIVVQEPVHEETVESRRGGGSSGGGGTASAKDKSERRPNDAASLPLRRHRGARCGTAGDDVLIHDRSSTDAEAPPRAPVSYRRGRLVLDGGGVELVPCRSGASADCDVDSSIALPSASGSVRGDAPPRASMSQPAAPPQHGGPSCDESPAAPYAGSFTSPPCGPSSPPLLAGSFAMRRSKTSKYAVPSQLQNSIVLPAGASWTDMPPAGFSFSAGPGSFALPPRHGAAAATSAEVSAGPAPSTLHTNASFFVSGASAAATATAGVVGGDVFGLGRAARPTLRPPSPWSAKGLAGGPAQRVEAAAAEVDVGTAVGHGAQGGPPQHRDVNAAERQSTTTTSRGSHEPFDNSDGDDAATAAPPKVPRADGRRVMFLSHTGLDSDDAAEVEEAGAQSSGSGVRCGSRPPLGGGALGNLSFPSTTASDAHRSVNASFASVGPAIPAALRSYVEGLAAHQRQQVPPPPAVQGNMSFIALSSRWPAANRSFAGSGVIGGSAPTQPLEYAMAGTPPGPDAPSSSAAAAAGSSLAPLAAAFAAAAAAAGRGEGSRRASLVSCSGGAPVGNLAGPRGDGPDGPDDDDAGGDGRTPPANGTFAGASGLRSGTFAGALHSFAGAAQSFNPALLRLLQPAEGGGPDGGDGGNGDGDVGGGEYVLTNSDIHSLEAFLFGLRALITQVEEVERYLLEVVHGTEMAKKL</sequence>
<feature type="transmembrane region" description="Helical" evidence="7">
    <location>
        <begin position="376"/>
        <end position="395"/>
    </location>
</feature>
<evidence type="ECO:0000256" key="1">
    <source>
        <dbReference type="ARBA" id="ARBA00004651"/>
    </source>
</evidence>
<evidence type="ECO:0000256" key="5">
    <source>
        <dbReference type="ARBA" id="ARBA00023136"/>
    </source>
</evidence>
<feature type="region of interest" description="Disordered" evidence="6">
    <location>
        <begin position="103"/>
        <end position="123"/>
    </location>
</feature>
<dbReference type="GO" id="GO:0005886">
    <property type="term" value="C:plasma membrane"/>
    <property type="evidence" value="ECO:0007669"/>
    <property type="project" value="UniProtKB-SubCell"/>
</dbReference>
<feature type="region of interest" description="Disordered" evidence="6">
    <location>
        <begin position="1071"/>
        <end position="1124"/>
    </location>
</feature>
<feature type="transmembrane region" description="Helical" evidence="7">
    <location>
        <begin position="851"/>
        <end position="868"/>
    </location>
</feature>
<accession>A0AAW0F8I3</accession>
<evidence type="ECO:0000256" key="7">
    <source>
        <dbReference type="SAM" id="Phobius"/>
    </source>
</evidence>
<feature type="compositionally biased region" description="Basic and acidic residues" evidence="6">
    <location>
        <begin position="1205"/>
        <end position="1215"/>
    </location>
</feature>
<feature type="compositionally biased region" description="Gly residues" evidence="6">
    <location>
        <begin position="1320"/>
        <end position="1329"/>
    </location>
</feature>
<evidence type="ECO:0000313" key="10">
    <source>
        <dbReference type="Proteomes" id="UP001430356"/>
    </source>
</evidence>
<evidence type="ECO:0000259" key="8">
    <source>
        <dbReference type="Pfam" id="PF13515"/>
    </source>
</evidence>
<feature type="compositionally biased region" description="Gly residues" evidence="6">
    <location>
        <begin position="1108"/>
        <end position="1124"/>
    </location>
</feature>
<proteinExistence type="predicted"/>
<feature type="domain" description="Integral membrane bound transporter" evidence="8">
    <location>
        <begin position="751"/>
        <end position="861"/>
    </location>
</feature>
<feature type="transmembrane region" description="Helical" evidence="7">
    <location>
        <begin position="401"/>
        <end position="417"/>
    </location>
</feature>
<evidence type="ECO:0000256" key="6">
    <source>
        <dbReference type="SAM" id="MobiDB-lite"/>
    </source>
</evidence>
<keyword evidence="3 7" id="KW-0812">Transmembrane</keyword>
<feature type="compositionally biased region" description="Polar residues" evidence="6">
    <location>
        <begin position="1633"/>
        <end position="1642"/>
    </location>
</feature>
<dbReference type="EMBL" id="JAECZO010000027">
    <property type="protein sequence ID" value="KAK7202224.1"/>
    <property type="molecule type" value="Genomic_DNA"/>
</dbReference>
<feature type="compositionally biased region" description="Gly residues" evidence="6">
    <location>
        <begin position="241"/>
        <end position="255"/>
    </location>
</feature>
<dbReference type="Pfam" id="PF13515">
    <property type="entry name" value="FUSC_2"/>
    <property type="match status" value="1"/>
</dbReference>
<dbReference type="PANTHER" id="PTHR30509">
    <property type="entry name" value="P-HYDROXYBENZOIC ACID EFFLUX PUMP SUBUNIT-RELATED"/>
    <property type="match status" value="1"/>
</dbReference>
<feature type="region of interest" description="Disordered" evidence="6">
    <location>
        <begin position="1311"/>
        <end position="1380"/>
    </location>
</feature>
<evidence type="ECO:0000256" key="2">
    <source>
        <dbReference type="ARBA" id="ARBA00022475"/>
    </source>
</evidence>
<dbReference type="InterPro" id="IPR049453">
    <property type="entry name" value="Memb_transporter_dom"/>
</dbReference>
<feature type="region of interest" description="Disordered" evidence="6">
    <location>
        <begin position="171"/>
        <end position="255"/>
    </location>
</feature>
<organism evidence="9 10">
    <name type="scientific">Novymonas esmeraldas</name>
    <dbReference type="NCBI Taxonomy" id="1808958"/>
    <lineage>
        <taxon>Eukaryota</taxon>
        <taxon>Discoba</taxon>
        <taxon>Euglenozoa</taxon>
        <taxon>Kinetoplastea</taxon>
        <taxon>Metakinetoplastina</taxon>
        <taxon>Trypanosomatida</taxon>
        <taxon>Trypanosomatidae</taxon>
        <taxon>Novymonas</taxon>
    </lineage>
</organism>
<feature type="transmembrane region" description="Helical" evidence="7">
    <location>
        <begin position="451"/>
        <end position="471"/>
    </location>
</feature>
<protein>
    <submittedName>
        <fullName evidence="9">Fusaric acid resistance protein-like</fullName>
    </submittedName>
</protein>
<feature type="region of interest" description="Disordered" evidence="6">
    <location>
        <begin position="1859"/>
        <end position="1895"/>
    </location>
</feature>
<feature type="transmembrane region" description="Helical" evidence="7">
    <location>
        <begin position="799"/>
        <end position="816"/>
    </location>
</feature>
<comment type="subcellular location">
    <subcellularLocation>
        <location evidence="1">Cell membrane</location>
        <topology evidence="1">Multi-pass membrane protein</topology>
    </subcellularLocation>
</comment>
<evidence type="ECO:0000256" key="4">
    <source>
        <dbReference type="ARBA" id="ARBA00022989"/>
    </source>
</evidence>
<feature type="compositionally biased region" description="Basic and acidic residues" evidence="6">
    <location>
        <begin position="195"/>
        <end position="217"/>
    </location>
</feature>
<keyword evidence="4 7" id="KW-1133">Transmembrane helix</keyword>
<feature type="compositionally biased region" description="Basic and acidic residues" evidence="6">
    <location>
        <begin position="1071"/>
        <end position="1082"/>
    </location>
</feature>
<feature type="compositionally biased region" description="Polar residues" evidence="6">
    <location>
        <begin position="11"/>
        <end position="21"/>
    </location>
</feature>
<feature type="compositionally biased region" description="Basic and acidic residues" evidence="6">
    <location>
        <begin position="229"/>
        <end position="240"/>
    </location>
</feature>
<dbReference type="PANTHER" id="PTHR30509:SF9">
    <property type="entry name" value="MULTIDRUG RESISTANCE PROTEIN MDTO"/>
    <property type="match status" value="1"/>
</dbReference>
<feature type="compositionally biased region" description="Acidic residues" evidence="6">
    <location>
        <begin position="1681"/>
        <end position="1690"/>
    </location>
</feature>
<gene>
    <name evidence="9" type="ORF">NESM_000293000</name>
</gene>
<dbReference type="Proteomes" id="UP001430356">
    <property type="component" value="Unassembled WGS sequence"/>
</dbReference>
<feature type="compositionally biased region" description="Basic residues" evidence="6">
    <location>
        <begin position="171"/>
        <end position="184"/>
    </location>
</feature>
<name>A0AAW0F8I3_9TRYP</name>
<reference evidence="9 10" key="1">
    <citation type="journal article" date="2021" name="MBio">
        <title>A New Model Trypanosomatid, Novymonas esmeraldas: Genomic Perception of Its 'Candidatus Pandoraea novymonadis' Endosymbiont.</title>
        <authorList>
            <person name="Zakharova A."/>
            <person name="Saura A."/>
            <person name="Butenko A."/>
            <person name="Podesvova L."/>
            <person name="Warmusova S."/>
            <person name="Kostygov A.Y."/>
            <person name="Nenarokova A."/>
            <person name="Lukes J."/>
            <person name="Opperdoes F.R."/>
            <person name="Yurchenko V."/>
        </authorList>
    </citation>
    <scope>NUCLEOTIDE SEQUENCE [LARGE SCALE GENOMIC DNA]</scope>
    <source>
        <strain evidence="9 10">E262AT.01</strain>
    </source>
</reference>
<feature type="region of interest" description="Disordered" evidence="6">
    <location>
        <begin position="1926"/>
        <end position="1948"/>
    </location>
</feature>
<feature type="compositionally biased region" description="Gly residues" evidence="6">
    <location>
        <begin position="1930"/>
        <end position="1948"/>
    </location>
</feature>
<feature type="region of interest" description="Disordered" evidence="6">
    <location>
        <begin position="1417"/>
        <end position="1466"/>
    </location>
</feature>
<feature type="transmembrane region" description="Helical" evidence="7">
    <location>
        <begin position="822"/>
        <end position="839"/>
    </location>
</feature>
<evidence type="ECO:0000313" key="9">
    <source>
        <dbReference type="EMBL" id="KAK7202224.1"/>
    </source>
</evidence>